<comment type="caution">
    <text evidence="1">The sequence shown here is derived from an EMBL/GenBank/DDBJ whole genome shotgun (WGS) entry which is preliminary data.</text>
</comment>
<sequence length="112" mass="12730">MEKKRGERIEGGEDADQDVSFPSLLPFLHLSSLTSLLPICPYCCPHISIPVSPLATSHSTPSLLRHPDFTAIWRKPFITGPCIMFPKYEFLIRAMLHHEPGSRFLSRWREAA</sequence>
<reference evidence="1" key="1">
    <citation type="submission" date="2020-03" db="EMBL/GenBank/DDBJ databases">
        <authorList>
            <person name="Weist P."/>
        </authorList>
    </citation>
    <scope>NUCLEOTIDE SEQUENCE</scope>
</reference>
<protein>
    <submittedName>
        <fullName evidence="1">Uncharacterized protein</fullName>
    </submittedName>
</protein>
<evidence type="ECO:0000313" key="2">
    <source>
        <dbReference type="Proteomes" id="UP001153269"/>
    </source>
</evidence>
<keyword evidence="2" id="KW-1185">Reference proteome</keyword>
<dbReference type="Proteomes" id="UP001153269">
    <property type="component" value="Unassembled WGS sequence"/>
</dbReference>
<organism evidence="1 2">
    <name type="scientific">Pleuronectes platessa</name>
    <name type="common">European plaice</name>
    <dbReference type="NCBI Taxonomy" id="8262"/>
    <lineage>
        <taxon>Eukaryota</taxon>
        <taxon>Metazoa</taxon>
        <taxon>Chordata</taxon>
        <taxon>Craniata</taxon>
        <taxon>Vertebrata</taxon>
        <taxon>Euteleostomi</taxon>
        <taxon>Actinopterygii</taxon>
        <taxon>Neopterygii</taxon>
        <taxon>Teleostei</taxon>
        <taxon>Neoteleostei</taxon>
        <taxon>Acanthomorphata</taxon>
        <taxon>Carangaria</taxon>
        <taxon>Pleuronectiformes</taxon>
        <taxon>Pleuronectoidei</taxon>
        <taxon>Pleuronectidae</taxon>
        <taxon>Pleuronectes</taxon>
    </lineage>
</organism>
<dbReference type="EMBL" id="CADEAL010000624">
    <property type="protein sequence ID" value="CAB1422951.1"/>
    <property type="molecule type" value="Genomic_DNA"/>
</dbReference>
<name>A0A9N7U2S1_PLEPL</name>
<evidence type="ECO:0000313" key="1">
    <source>
        <dbReference type="EMBL" id="CAB1422951.1"/>
    </source>
</evidence>
<dbReference type="AlphaFoldDB" id="A0A9N7U2S1"/>
<accession>A0A9N7U2S1</accession>
<gene>
    <name evidence="1" type="ORF">PLEPLA_LOCUS10869</name>
</gene>
<proteinExistence type="predicted"/>